<comment type="caution">
    <text evidence="1">The sequence shown here is derived from an EMBL/GenBank/DDBJ whole genome shotgun (WGS) entry which is preliminary data.</text>
</comment>
<dbReference type="Gene3D" id="3.30.9.10">
    <property type="entry name" value="D-Amino Acid Oxidase, subunit A, domain 2"/>
    <property type="match status" value="1"/>
</dbReference>
<accession>A0ABV8D8B2</accession>
<protein>
    <submittedName>
        <fullName evidence="1">4-hydroxybenzoate 3-monooxygenase</fullName>
    </submittedName>
</protein>
<keyword evidence="2" id="KW-1185">Reference proteome</keyword>
<dbReference type="RefSeq" id="WP_252635893.1">
    <property type="nucleotide sequence ID" value="NZ_JAMXAX010000159.1"/>
</dbReference>
<reference evidence="2" key="1">
    <citation type="journal article" date="2019" name="Int. J. Syst. Evol. Microbiol.">
        <title>The Global Catalogue of Microorganisms (GCM) 10K type strain sequencing project: providing services to taxonomists for standard genome sequencing and annotation.</title>
        <authorList>
            <consortium name="The Broad Institute Genomics Platform"/>
            <consortium name="The Broad Institute Genome Sequencing Center for Infectious Disease"/>
            <person name="Wu L."/>
            <person name="Ma J."/>
        </authorList>
    </citation>
    <scope>NUCLEOTIDE SEQUENCE [LARGE SCALE GENOMIC DNA]</scope>
    <source>
        <strain evidence="2">CCUG 2113</strain>
    </source>
</reference>
<dbReference type="Gene3D" id="3.50.50.60">
    <property type="entry name" value="FAD/NAD(P)-binding domain"/>
    <property type="match status" value="1"/>
</dbReference>
<gene>
    <name evidence="1" type="ORF">ACFOW3_07485</name>
</gene>
<dbReference type="EMBL" id="JBHSAJ010000018">
    <property type="protein sequence ID" value="MFC3934463.1"/>
    <property type="molecule type" value="Genomic_DNA"/>
</dbReference>
<evidence type="ECO:0000313" key="2">
    <source>
        <dbReference type="Proteomes" id="UP001595693"/>
    </source>
</evidence>
<dbReference type="InterPro" id="IPR036188">
    <property type="entry name" value="FAD/NAD-bd_sf"/>
</dbReference>
<name>A0ABV8D8B2_9BURK</name>
<dbReference type="Proteomes" id="UP001595693">
    <property type="component" value="Unassembled WGS sequence"/>
</dbReference>
<organism evidence="1 2">
    <name type="scientific">Acidovorax facilis</name>
    <dbReference type="NCBI Taxonomy" id="12917"/>
    <lineage>
        <taxon>Bacteria</taxon>
        <taxon>Pseudomonadati</taxon>
        <taxon>Pseudomonadota</taxon>
        <taxon>Betaproteobacteria</taxon>
        <taxon>Burkholderiales</taxon>
        <taxon>Comamonadaceae</taxon>
        <taxon>Acidovorax</taxon>
    </lineage>
</organism>
<proteinExistence type="predicted"/>
<evidence type="ECO:0000313" key="1">
    <source>
        <dbReference type="EMBL" id="MFC3934463.1"/>
    </source>
</evidence>
<sequence length="58" mass="6580">MACVRKAQCFSWWMTTTLHTYPESPAYGQKLQETDLAYLFSSKKALGSLAKNYVGLPF</sequence>